<proteinExistence type="predicted"/>
<dbReference type="InterPro" id="IPR015300">
    <property type="entry name" value="DNA-bd_pseudobarrel_sf"/>
</dbReference>
<evidence type="ECO:0000256" key="5">
    <source>
        <dbReference type="ARBA" id="ARBA00023242"/>
    </source>
</evidence>
<feature type="region of interest" description="Disordered" evidence="6">
    <location>
        <begin position="371"/>
        <end position="428"/>
    </location>
</feature>
<comment type="subcellular location">
    <subcellularLocation>
        <location evidence="1">Nucleus</location>
    </subcellularLocation>
</comment>
<dbReference type="GO" id="GO:0003677">
    <property type="term" value="F:DNA binding"/>
    <property type="evidence" value="ECO:0007669"/>
    <property type="project" value="UniProtKB-KW"/>
</dbReference>
<feature type="compositionally biased region" description="Basic and acidic residues" evidence="6">
    <location>
        <begin position="74"/>
        <end position="93"/>
    </location>
</feature>
<dbReference type="PANTHER" id="PTHR31140">
    <property type="entry name" value="B3 DOMAIN-CONTAINING TRANSCRIPTION FACTOR ABI3"/>
    <property type="match status" value="1"/>
</dbReference>
<evidence type="ECO:0000256" key="3">
    <source>
        <dbReference type="ARBA" id="ARBA00023125"/>
    </source>
</evidence>
<evidence type="ECO:0000256" key="6">
    <source>
        <dbReference type="SAM" id="MobiDB-lite"/>
    </source>
</evidence>
<dbReference type="InterPro" id="IPR003340">
    <property type="entry name" value="B3_DNA-bd"/>
</dbReference>
<dbReference type="EMBL" id="CM018031">
    <property type="protein sequence ID" value="KAA8550596.1"/>
    <property type="molecule type" value="Genomic_DNA"/>
</dbReference>
<dbReference type="CDD" id="cd10017">
    <property type="entry name" value="B3_DNA"/>
    <property type="match status" value="1"/>
</dbReference>
<keyword evidence="5" id="KW-0539">Nucleus</keyword>
<dbReference type="PROSITE" id="PS50863">
    <property type="entry name" value="B3"/>
    <property type="match status" value="1"/>
</dbReference>
<dbReference type="Gene3D" id="2.40.330.10">
    <property type="entry name" value="DNA-binding pseudobarrel domain"/>
    <property type="match status" value="1"/>
</dbReference>
<evidence type="ECO:0000256" key="4">
    <source>
        <dbReference type="ARBA" id="ARBA00023163"/>
    </source>
</evidence>
<dbReference type="SMART" id="SM01019">
    <property type="entry name" value="B3"/>
    <property type="match status" value="1"/>
</dbReference>
<protein>
    <recommendedName>
        <fullName evidence="7">TF-B3 domain-containing protein</fullName>
    </recommendedName>
</protein>
<feature type="compositionally biased region" description="Basic and acidic residues" evidence="6">
    <location>
        <begin position="125"/>
        <end position="138"/>
    </location>
</feature>
<accession>A0A5J5C6I9</accession>
<feature type="domain" description="TF-B3" evidence="7">
    <location>
        <begin position="252"/>
        <end position="362"/>
    </location>
</feature>
<evidence type="ECO:0000256" key="1">
    <source>
        <dbReference type="ARBA" id="ARBA00004123"/>
    </source>
</evidence>
<evidence type="ECO:0000259" key="7">
    <source>
        <dbReference type="PROSITE" id="PS50863"/>
    </source>
</evidence>
<dbReference type="AlphaFoldDB" id="A0A5J5C6I9"/>
<keyword evidence="2" id="KW-0805">Transcription regulation</keyword>
<evidence type="ECO:0000256" key="2">
    <source>
        <dbReference type="ARBA" id="ARBA00023015"/>
    </source>
</evidence>
<dbReference type="PANTHER" id="PTHR31140:SF139">
    <property type="entry name" value="B3 DOMAIN-CONTAINING PROTEIN OS02G0455900-RELATED"/>
    <property type="match status" value="1"/>
</dbReference>
<dbReference type="SUPFAM" id="SSF101936">
    <property type="entry name" value="DNA-binding pseudobarrel domain"/>
    <property type="match status" value="1"/>
</dbReference>
<dbReference type="GO" id="GO:0003700">
    <property type="term" value="F:DNA-binding transcription factor activity"/>
    <property type="evidence" value="ECO:0007669"/>
    <property type="project" value="InterPro"/>
</dbReference>
<feature type="compositionally biased region" description="Polar residues" evidence="6">
    <location>
        <begin position="1"/>
        <end position="10"/>
    </location>
</feature>
<reference evidence="8 9" key="1">
    <citation type="submission" date="2019-09" db="EMBL/GenBank/DDBJ databases">
        <title>A chromosome-level genome assembly of the Chinese tupelo Nyssa sinensis.</title>
        <authorList>
            <person name="Yang X."/>
            <person name="Kang M."/>
            <person name="Yang Y."/>
            <person name="Xiong H."/>
            <person name="Wang M."/>
            <person name="Zhang Z."/>
            <person name="Wang Z."/>
            <person name="Wu H."/>
            <person name="Ma T."/>
            <person name="Liu J."/>
            <person name="Xi Z."/>
        </authorList>
    </citation>
    <scope>NUCLEOTIDE SEQUENCE [LARGE SCALE GENOMIC DNA]</scope>
    <source>
        <strain evidence="8">J267</strain>
        <tissue evidence="8">Leaf</tissue>
    </source>
</reference>
<gene>
    <name evidence="8" type="ORF">F0562_002280</name>
</gene>
<name>A0A5J5C6I9_9ASTE</name>
<dbReference type="GO" id="GO:0005634">
    <property type="term" value="C:nucleus"/>
    <property type="evidence" value="ECO:0007669"/>
    <property type="project" value="UniProtKB-SubCell"/>
</dbReference>
<dbReference type="InterPro" id="IPR044800">
    <property type="entry name" value="LEC2-like"/>
</dbReference>
<feature type="compositionally biased region" description="Polar residues" evidence="6">
    <location>
        <begin position="214"/>
        <end position="237"/>
    </location>
</feature>
<evidence type="ECO:0000313" key="9">
    <source>
        <dbReference type="Proteomes" id="UP000325577"/>
    </source>
</evidence>
<keyword evidence="9" id="KW-1185">Reference proteome</keyword>
<keyword evidence="4" id="KW-0804">Transcription</keyword>
<dbReference type="Proteomes" id="UP000325577">
    <property type="component" value="Linkage Group LG0"/>
</dbReference>
<feature type="region of interest" description="Disordered" evidence="6">
    <location>
        <begin position="1"/>
        <end position="247"/>
    </location>
</feature>
<dbReference type="Pfam" id="PF02362">
    <property type="entry name" value="B3"/>
    <property type="match status" value="1"/>
</dbReference>
<organism evidence="8 9">
    <name type="scientific">Nyssa sinensis</name>
    <dbReference type="NCBI Taxonomy" id="561372"/>
    <lineage>
        <taxon>Eukaryota</taxon>
        <taxon>Viridiplantae</taxon>
        <taxon>Streptophyta</taxon>
        <taxon>Embryophyta</taxon>
        <taxon>Tracheophyta</taxon>
        <taxon>Spermatophyta</taxon>
        <taxon>Magnoliopsida</taxon>
        <taxon>eudicotyledons</taxon>
        <taxon>Gunneridae</taxon>
        <taxon>Pentapetalae</taxon>
        <taxon>asterids</taxon>
        <taxon>Cornales</taxon>
        <taxon>Nyssaceae</taxon>
        <taxon>Nyssa</taxon>
    </lineage>
</organism>
<sequence>MAESTDTSVLSEKGKKTKRNPSPEHEEKQNSSPTMTLTPAVASRHEPSGETTVEPPGEGNITISPSKKRSCTTQDHDQTSIDATSESKVDSKSRHNVQPQEGNFNFLLSFERATPLPKVLRIKWRNRDDSSNKDKYDRYEDDNTVGGSVEQDDDEDDRTVGDNIEQGKKTKQNPSAEHEEKQNSSPPTTLTPAVASRKELSGKTTVEPRGEGNITISPSKKRSLTTQDYDQTSIDSTSESKVDSKARQAASDFVKILTRSDVSSNRLHIPRQDWDHFPALEIPNEGTSKWKQIYCFDDPKDENKKLPMSFGRKGNKRVIGKGWTKFVKEHGLQENDTVHFHRHNVQPQEGNFNFLLSFERATPLPKVLTLNKMMDEDDRTVGDNTEQGDDEDDNKAGDSIEQGDDEDDRTAGDGSEPSDDSADRGSNE</sequence>
<keyword evidence="3" id="KW-0238">DNA-binding</keyword>
<evidence type="ECO:0000313" key="8">
    <source>
        <dbReference type="EMBL" id="KAA8550596.1"/>
    </source>
</evidence>
<feature type="compositionally biased region" description="Basic and acidic residues" evidence="6">
    <location>
        <begin position="196"/>
        <end position="210"/>
    </location>
</feature>